<keyword evidence="4" id="KW-1003">Cell membrane</keyword>
<evidence type="ECO:0000256" key="11">
    <source>
        <dbReference type="ARBA" id="ARBA00022737"/>
    </source>
</evidence>
<feature type="domain" description="Protein kinase" evidence="23">
    <location>
        <begin position="399"/>
        <end position="646"/>
    </location>
</feature>
<evidence type="ECO:0000256" key="6">
    <source>
        <dbReference type="ARBA" id="ARBA00022553"/>
    </source>
</evidence>
<dbReference type="PROSITE" id="PS00107">
    <property type="entry name" value="PROTEIN_KINASE_ATP"/>
    <property type="match status" value="2"/>
</dbReference>
<dbReference type="SUPFAM" id="SSF56112">
    <property type="entry name" value="Protein kinase-like (PK-like)"/>
    <property type="match status" value="2"/>
</dbReference>
<evidence type="ECO:0000256" key="19">
    <source>
        <dbReference type="ARBA" id="ARBA00047899"/>
    </source>
</evidence>
<comment type="catalytic activity">
    <reaction evidence="20">
        <text>L-seryl-[protein] + ATP = O-phospho-L-seryl-[protein] + ADP + H(+)</text>
        <dbReference type="Rhea" id="RHEA:17989"/>
        <dbReference type="Rhea" id="RHEA-COMP:9863"/>
        <dbReference type="Rhea" id="RHEA-COMP:11604"/>
        <dbReference type="ChEBI" id="CHEBI:15378"/>
        <dbReference type="ChEBI" id="CHEBI:29999"/>
        <dbReference type="ChEBI" id="CHEBI:30616"/>
        <dbReference type="ChEBI" id="CHEBI:83421"/>
        <dbReference type="ChEBI" id="CHEBI:456216"/>
        <dbReference type="EC" id="2.7.11.1"/>
    </reaction>
</comment>
<evidence type="ECO:0000256" key="12">
    <source>
        <dbReference type="ARBA" id="ARBA00022741"/>
    </source>
</evidence>
<feature type="transmembrane region" description="Helical" evidence="22">
    <location>
        <begin position="68"/>
        <end position="93"/>
    </location>
</feature>
<dbReference type="SUPFAM" id="SSF52058">
    <property type="entry name" value="L domain-like"/>
    <property type="match status" value="1"/>
</dbReference>
<evidence type="ECO:0000256" key="16">
    <source>
        <dbReference type="ARBA" id="ARBA00023136"/>
    </source>
</evidence>
<dbReference type="InterPro" id="IPR051420">
    <property type="entry name" value="Ser_Thr_Kinases_DiverseReg"/>
</dbReference>
<dbReference type="Gene3D" id="3.30.200.20">
    <property type="entry name" value="Phosphorylase Kinase, domain 1"/>
    <property type="match status" value="2"/>
</dbReference>
<evidence type="ECO:0000256" key="22">
    <source>
        <dbReference type="SAM" id="Phobius"/>
    </source>
</evidence>
<sequence>MLNLSHNNLTGSIPSSFTEMVSLTLVDVSYNHLEDHFQRCKHLKKPQWQHLQITSGRTKANEHEVQKAIVIIFPTLECMLLLSFVIACVFFYMRKRNPNDTNMKQEIEANLFTVWSYDGKMVYESIIEALENFDPKYIIGVGGYGTIYKADLLTEVVVVKKIHTPEDEDDEMQDLKSFENEIRTLTEIRHQNIVKLYGFWSYPRHSFLVYEFLAGGSLRVRVIKGIANALAYMHHDCSQPIIHRDLLGNNVLLDSDWVAHVSDFDTARLLKPDSSNWTSFTGTLGYIAPELAYTMEVNEKCGVYNFGVLTLEVLMGQHPGDFIFSSSNMKVSLTEVLNQCLQSPVKRITEQVKLLVEVAFSCLNESPHARPSMWDVARGLPIEKGDTKSFMICCYMHNFDPKYIIGVGGYGTIYKADLLTEVVVKKIHTPEDDEMQDLKSFENEIRTLTEIRHQNIVKLYGFWSYPRHSFLVYEFLAGGSLRVRVIKGIANALTYMHHECSQPIIHRDLLGNNVLLDLDLVAHVSDFDTARLLKPDSSNWTSFTGTLGYIAPELAYTMEVNEKCGVYNFGVLTLEVLMGQHPGDFIFSSSNMKVSLTEVLNQRLQSPVKRITEQVKLLVEVAFSCLNESPHARPSMWDVARGLPIEKGDTKRFRPTST</sequence>
<keyword evidence="15 22" id="KW-1133">Transmembrane helix</keyword>
<keyword evidence="25" id="KW-1185">Reference proteome</keyword>
<keyword evidence="10" id="KW-0732">Signal</keyword>
<evidence type="ECO:0000256" key="20">
    <source>
        <dbReference type="ARBA" id="ARBA00048679"/>
    </source>
</evidence>
<dbReference type="PROSITE" id="PS50011">
    <property type="entry name" value="PROTEIN_KINASE_DOM"/>
    <property type="match status" value="2"/>
</dbReference>
<dbReference type="GO" id="GO:0005886">
    <property type="term" value="C:plasma membrane"/>
    <property type="evidence" value="ECO:0007669"/>
    <property type="project" value="UniProtKB-SubCell"/>
</dbReference>
<dbReference type="PANTHER" id="PTHR48005:SF70">
    <property type="entry name" value="MDIS1-INTERACTING RECEPTOR LIKE KINASE 2-LIKE"/>
    <property type="match status" value="1"/>
</dbReference>
<dbReference type="FunFam" id="3.30.200.20:FF:000309">
    <property type="entry name" value="Leucine-rich repeat receptor protein kinase MSP1"/>
    <property type="match status" value="1"/>
</dbReference>
<keyword evidence="16 22" id="KW-0472">Membrane</keyword>
<evidence type="ECO:0000256" key="4">
    <source>
        <dbReference type="ARBA" id="ARBA00022475"/>
    </source>
</evidence>
<dbReference type="InterPro" id="IPR032675">
    <property type="entry name" value="LRR_dom_sf"/>
</dbReference>
<evidence type="ECO:0000256" key="3">
    <source>
        <dbReference type="ARBA" id="ARBA00012513"/>
    </source>
</evidence>
<feature type="binding site" evidence="21">
    <location>
        <position position="161"/>
    </location>
    <ligand>
        <name>ATP</name>
        <dbReference type="ChEBI" id="CHEBI:30616"/>
    </ligand>
</feature>
<dbReference type="GO" id="GO:0004674">
    <property type="term" value="F:protein serine/threonine kinase activity"/>
    <property type="evidence" value="ECO:0007669"/>
    <property type="project" value="UniProtKB-KW"/>
</dbReference>
<evidence type="ECO:0000256" key="15">
    <source>
        <dbReference type="ARBA" id="ARBA00022989"/>
    </source>
</evidence>
<keyword evidence="17" id="KW-0675">Receptor</keyword>
<evidence type="ECO:0000256" key="18">
    <source>
        <dbReference type="ARBA" id="ARBA00023180"/>
    </source>
</evidence>
<evidence type="ECO:0000259" key="23">
    <source>
        <dbReference type="PROSITE" id="PS50011"/>
    </source>
</evidence>
<keyword evidence="6" id="KW-0597">Phosphoprotein</keyword>
<evidence type="ECO:0000313" key="25">
    <source>
        <dbReference type="Proteomes" id="UP001172457"/>
    </source>
</evidence>
<keyword evidence="11" id="KW-0677">Repeat</keyword>
<proteinExistence type="predicted"/>
<gene>
    <name evidence="24" type="ORF">OSB04_005612</name>
</gene>
<evidence type="ECO:0000256" key="9">
    <source>
        <dbReference type="ARBA" id="ARBA00022692"/>
    </source>
</evidence>
<evidence type="ECO:0000256" key="5">
    <source>
        <dbReference type="ARBA" id="ARBA00022527"/>
    </source>
</evidence>
<keyword evidence="8" id="KW-0808">Transferase</keyword>
<comment type="subcellular location">
    <subcellularLocation>
        <location evidence="1">Cell membrane</location>
        <topology evidence="1">Single-pass membrane protein</topology>
    </subcellularLocation>
    <subcellularLocation>
        <location evidence="2">Membrane</location>
        <topology evidence="2">Single-pass type I membrane protein</topology>
    </subcellularLocation>
</comment>
<evidence type="ECO:0000256" key="21">
    <source>
        <dbReference type="PROSITE-ProRule" id="PRU10141"/>
    </source>
</evidence>
<evidence type="ECO:0000256" key="17">
    <source>
        <dbReference type="ARBA" id="ARBA00023170"/>
    </source>
</evidence>
<dbReference type="Pfam" id="PF00069">
    <property type="entry name" value="Pkinase"/>
    <property type="match status" value="2"/>
</dbReference>
<dbReference type="PANTHER" id="PTHR48005">
    <property type="entry name" value="LEUCINE RICH REPEAT KINASE 2"/>
    <property type="match status" value="1"/>
</dbReference>
<protein>
    <recommendedName>
        <fullName evidence="3">non-specific serine/threonine protein kinase</fullName>
        <ecNumber evidence="3">2.7.11.1</ecNumber>
    </recommendedName>
</protein>
<dbReference type="GO" id="GO:0005524">
    <property type="term" value="F:ATP binding"/>
    <property type="evidence" value="ECO:0007669"/>
    <property type="project" value="UniProtKB-UniRule"/>
</dbReference>
<organism evidence="24 25">
    <name type="scientific">Centaurea solstitialis</name>
    <name type="common">yellow star-thistle</name>
    <dbReference type="NCBI Taxonomy" id="347529"/>
    <lineage>
        <taxon>Eukaryota</taxon>
        <taxon>Viridiplantae</taxon>
        <taxon>Streptophyta</taxon>
        <taxon>Embryophyta</taxon>
        <taxon>Tracheophyta</taxon>
        <taxon>Spermatophyta</taxon>
        <taxon>Magnoliopsida</taxon>
        <taxon>eudicotyledons</taxon>
        <taxon>Gunneridae</taxon>
        <taxon>Pentapetalae</taxon>
        <taxon>asterids</taxon>
        <taxon>campanulids</taxon>
        <taxon>Asterales</taxon>
        <taxon>Asteraceae</taxon>
        <taxon>Carduoideae</taxon>
        <taxon>Cardueae</taxon>
        <taxon>Centaureinae</taxon>
        <taxon>Centaurea</taxon>
    </lineage>
</organism>
<dbReference type="Proteomes" id="UP001172457">
    <property type="component" value="Chromosome 2"/>
</dbReference>
<keyword evidence="5" id="KW-0723">Serine/threonine-protein kinase</keyword>
<name>A0AA38WGN2_9ASTR</name>
<dbReference type="Gene3D" id="3.80.10.10">
    <property type="entry name" value="Ribonuclease Inhibitor"/>
    <property type="match status" value="1"/>
</dbReference>
<evidence type="ECO:0000256" key="10">
    <source>
        <dbReference type="ARBA" id="ARBA00022729"/>
    </source>
</evidence>
<evidence type="ECO:0000256" key="8">
    <source>
        <dbReference type="ARBA" id="ARBA00022679"/>
    </source>
</evidence>
<feature type="domain" description="Protein kinase" evidence="23">
    <location>
        <begin position="133"/>
        <end position="391"/>
    </location>
</feature>
<dbReference type="InterPro" id="IPR011009">
    <property type="entry name" value="Kinase-like_dom_sf"/>
</dbReference>
<dbReference type="AlphaFoldDB" id="A0AA38WGN2"/>
<feature type="binding site" evidence="21">
    <location>
        <position position="426"/>
    </location>
    <ligand>
        <name>ATP</name>
        <dbReference type="ChEBI" id="CHEBI:30616"/>
    </ligand>
</feature>
<comment type="caution">
    <text evidence="24">The sequence shown here is derived from an EMBL/GenBank/DDBJ whole genome shotgun (WGS) entry which is preliminary data.</text>
</comment>
<evidence type="ECO:0000256" key="14">
    <source>
        <dbReference type="ARBA" id="ARBA00022840"/>
    </source>
</evidence>
<dbReference type="InterPro" id="IPR000719">
    <property type="entry name" value="Prot_kinase_dom"/>
</dbReference>
<dbReference type="InterPro" id="IPR017441">
    <property type="entry name" value="Protein_kinase_ATP_BS"/>
</dbReference>
<keyword evidence="18" id="KW-0325">Glycoprotein</keyword>
<evidence type="ECO:0000256" key="7">
    <source>
        <dbReference type="ARBA" id="ARBA00022614"/>
    </source>
</evidence>
<keyword evidence="7" id="KW-0433">Leucine-rich repeat</keyword>
<evidence type="ECO:0000256" key="2">
    <source>
        <dbReference type="ARBA" id="ARBA00004479"/>
    </source>
</evidence>
<evidence type="ECO:0000256" key="13">
    <source>
        <dbReference type="ARBA" id="ARBA00022777"/>
    </source>
</evidence>
<keyword evidence="14 21" id="KW-0067">ATP-binding</keyword>
<reference evidence="24" key="1">
    <citation type="submission" date="2023-03" db="EMBL/GenBank/DDBJ databases">
        <title>Chromosome-scale reference genome and RAD-based genetic map of yellow starthistle (Centaurea solstitialis) reveal putative structural variation and QTLs associated with invader traits.</title>
        <authorList>
            <person name="Reatini B."/>
            <person name="Cang F.A."/>
            <person name="Jiang Q."/>
            <person name="Mckibben M.T.W."/>
            <person name="Barker M.S."/>
            <person name="Rieseberg L.H."/>
            <person name="Dlugosch K.M."/>
        </authorList>
    </citation>
    <scope>NUCLEOTIDE SEQUENCE</scope>
    <source>
        <strain evidence="24">CAN-66</strain>
        <tissue evidence="24">Leaf</tissue>
    </source>
</reference>
<evidence type="ECO:0000313" key="24">
    <source>
        <dbReference type="EMBL" id="KAJ9560452.1"/>
    </source>
</evidence>
<dbReference type="Gene3D" id="1.10.510.10">
    <property type="entry name" value="Transferase(Phosphotransferase) domain 1"/>
    <property type="match status" value="2"/>
</dbReference>
<keyword evidence="13" id="KW-0418">Kinase</keyword>
<dbReference type="EC" id="2.7.11.1" evidence="3"/>
<keyword evidence="9 22" id="KW-0812">Transmembrane</keyword>
<comment type="catalytic activity">
    <reaction evidence="19">
        <text>L-threonyl-[protein] + ATP = O-phospho-L-threonyl-[protein] + ADP + H(+)</text>
        <dbReference type="Rhea" id="RHEA:46608"/>
        <dbReference type="Rhea" id="RHEA-COMP:11060"/>
        <dbReference type="Rhea" id="RHEA-COMP:11605"/>
        <dbReference type="ChEBI" id="CHEBI:15378"/>
        <dbReference type="ChEBI" id="CHEBI:30013"/>
        <dbReference type="ChEBI" id="CHEBI:30616"/>
        <dbReference type="ChEBI" id="CHEBI:61977"/>
        <dbReference type="ChEBI" id="CHEBI:456216"/>
        <dbReference type="EC" id="2.7.11.1"/>
    </reaction>
</comment>
<dbReference type="FunFam" id="1.10.510.10:FF:000358">
    <property type="entry name" value="Putative leucine-rich repeat receptor-like serine/threonine-protein kinase"/>
    <property type="match status" value="2"/>
</dbReference>
<accession>A0AA38WGN2</accession>
<keyword evidence="12 21" id="KW-0547">Nucleotide-binding</keyword>
<evidence type="ECO:0000256" key="1">
    <source>
        <dbReference type="ARBA" id="ARBA00004162"/>
    </source>
</evidence>
<dbReference type="EMBL" id="JARYMX010000002">
    <property type="protein sequence ID" value="KAJ9560452.1"/>
    <property type="molecule type" value="Genomic_DNA"/>
</dbReference>